<keyword evidence="3" id="KW-0378">Hydrolase</keyword>
<keyword evidence="4" id="KW-0788">Thiol protease</keyword>
<dbReference type="Gene3D" id="3.90.1720.10">
    <property type="entry name" value="endopeptidase domain like (from Nostoc punctiforme)"/>
    <property type="match status" value="1"/>
</dbReference>
<dbReference type="EMBL" id="CP011388">
    <property type="protein sequence ID" value="ANE45242.1"/>
    <property type="molecule type" value="Genomic_DNA"/>
</dbReference>
<dbReference type="OrthoDB" id="9813368at2"/>
<keyword evidence="2" id="KW-0645">Protease</keyword>
<dbReference type="InterPro" id="IPR057812">
    <property type="entry name" value="SH3_YKFC_2nd"/>
</dbReference>
<evidence type="ECO:0000256" key="3">
    <source>
        <dbReference type="ARBA" id="ARBA00022801"/>
    </source>
</evidence>
<evidence type="ECO:0000259" key="6">
    <source>
        <dbReference type="PROSITE" id="PS51935"/>
    </source>
</evidence>
<dbReference type="PANTHER" id="PTHR47053:SF3">
    <property type="entry name" value="GAMMA-D-GLUTAMYL-L-LYSINE DIPEPTIDYL-PEPTIDASE"/>
    <property type="match status" value="1"/>
</dbReference>
<comment type="similarity">
    <text evidence="1">Belongs to the peptidase C40 family.</text>
</comment>
<reference evidence="7 8" key="1">
    <citation type="submission" date="2015-01" db="EMBL/GenBank/DDBJ databases">
        <title>Paenibacillus swuensis/DY6/whole genome sequencing.</title>
        <authorList>
            <person name="Kim M.K."/>
            <person name="Srinivasan S."/>
            <person name="Lee J.-J."/>
        </authorList>
    </citation>
    <scope>NUCLEOTIDE SEQUENCE [LARGE SCALE GENOMIC DNA]</scope>
    <source>
        <strain evidence="7 8">DY6</strain>
    </source>
</reference>
<dbReference type="InterPro" id="IPR000064">
    <property type="entry name" value="NLP_P60_dom"/>
</dbReference>
<accession>A0A172TE64</accession>
<dbReference type="Proteomes" id="UP000076927">
    <property type="component" value="Chromosome"/>
</dbReference>
<dbReference type="Pfam" id="PF23795">
    <property type="entry name" value="SH3_YKFC_2nd"/>
    <property type="match status" value="1"/>
</dbReference>
<dbReference type="STRING" id="1178515.SY83_01635"/>
<dbReference type="Pfam" id="PF00877">
    <property type="entry name" value="NLPC_P60"/>
    <property type="match status" value="1"/>
</dbReference>
<evidence type="ECO:0000256" key="5">
    <source>
        <dbReference type="SAM" id="SignalP"/>
    </source>
</evidence>
<organism evidence="7 8">
    <name type="scientific">Paenibacillus swuensis</name>
    <dbReference type="NCBI Taxonomy" id="1178515"/>
    <lineage>
        <taxon>Bacteria</taxon>
        <taxon>Bacillati</taxon>
        <taxon>Bacillota</taxon>
        <taxon>Bacilli</taxon>
        <taxon>Bacillales</taxon>
        <taxon>Paenibacillaceae</taxon>
        <taxon>Paenibacillus</taxon>
    </lineage>
</organism>
<dbReference type="Gene3D" id="2.30.30.40">
    <property type="entry name" value="SH3 Domains"/>
    <property type="match status" value="1"/>
</dbReference>
<proteinExistence type="inferred from homology"/>
<keyword evidence="8" id="KW-1185">Reference proteome</keyword>
<dbReference type="GO" id="GO:0006508">
    <property type="term" value="P:proteolysis"/>
    <property type="evidence" value="ECO:0007669"/>
    <property type="project" value="UniProtKB-KW"/>
</dbReference>
<evidence type="ECO:0000313" key="8">
    <source>
        <dbReference type="Proteomes" id="UP000076927"/>
    </source>
</evidence>
<feature type="signal peptide" evidence="5">
    <location>
        <begin position="1"/>
        <end position="27"/>
    </location>
</feature>
<evidence type="ECO:0000256" key="2">
    <source>
        <dbReference type="ARBA" id="ARBA00022670"/>
    </source>
</evidence>
<feature type="domain" description="NlpC/P60" evidence="6">
    <location>
        <begin position="222"/>
        <end position="346"/>
    </location>
</feature>
<dbReference type="PROSITE" id="PS51935">
    <property type="entry name" value="NLPC_P60"/>
    <property type="match status" value="1"/>
</dbReference>
<dbReference type="RefSeq" id="WP_068603633.1">
    <property type="nucleotide sequence ID" value="NZ_CP011388.1"/>
</dbReference>
<protein>
    <submittedName>
        <fullName evidence="7">Peptidase P60</fullName>
    </submittedName>
</protein>
<dbReference type="SUPFAM" id="SSF54001">
    <property type="entry name" value="Cysteine proteinases"/>
    <property type="match status" value="1"/>
</dbReference>
<evidence type="ECO:0000256" key="4">
    <source>
        <dbReference type="ARBA" id="ARBA00022807"/>
    </source>
</evidence>
<evidence type="ECO:0000313" key="7">
    <source>
        <dbReference type="EMBL" id="ANE45242.1"/>
    </source>
</evidence>
<gene>
    <name evidence="7" type="ORF">SY83_01635</name>
</gene>
<keyword evidence="5" id="KW-0732">Signal</keyword>
<name>A0A172TE64_9BACL</name>
<dbReference type="InterPro" id="IPR051202">
    <property type="entry name" value="Peptidase_C40"/>
</dbReference>
<dbReference type="PATRIC" id="fig|1178515.4.peg.303"/>
<dbReference type="PANTHER" id="PTHR47053">
    <property type="entry name" value="MUREIN DD-ENDOPEPTIDASE MEPH-RELATED"/>
    <property type="match status" value="1"/>
</dbReference>
<feature type="chain" id="PRO_5008000674" evidence="5">
    <location>
        <begin position="28"/>
        <end position="347"/>
    </location>
</feature>
<dbReference type="KEGG" id="pswu:SY83_01635"/>
<evidence type="ECO:0000256" key="1">
    <source>
        <dbReference type="ARBA" id="ARBA00007074"/>
    </source>
</evidence>
<dbReference type="AlphaFoldDB" id="A0A172TE64"/>
<dbReference type="GO" id="GO:0008234">
    <property type="term" value="F:cysteine-type peptidase activity"/>
    <property type="evidence" value="ECO:0007669"/>
    <property type="project" value="UniProtKB-KW"/>
</dbReference>
<sequence length="347" mass="37942">MFSCKKWTQVTLSLALILTLLPGMSLAKRTDAQPELQASGTTAYISVAVATQWTLSGMNSVRPVDAPALSNPVDMRAWTRNMTLAEKTQLSTNGMLETEALYGHKVMITQDLGEWVKVQVLEQPTPRDPIGYPGYMPKRQLTTTLSLDALAGNRQAVVTTNFGMLYDNESLQVPFLELSFNTKLPIVGENSTLYLVATPDAGNKWIKKTEVNVLTPGAPPVPVSQQDLVNTSRKFIGLPYLWAGVSAYGYDCSGYTYSIYRAHGITIPRDAGPQSQAGTAILKSNLQPGDLVFFATKNGKGTVHHVGMYIGNNQMIHSPNSASQIHIASLSESTWLREYAGARRYLP</sequence>
<dbReference type="InterPro" id="IPR038765">
    <property type="entry name" value="Papain-like_cys_pep_sf"/>
</dbReference>